<feature type="transmembrane region" description="Helical" evidence="5">
    <location>
        <begin position="262"/>
        <end position="281"/>
    </location>
</feature>
<comment type="subcellular location">
    <subcellularLocation>
        <location evidence="1">Membrane</location>
        <topology evidence="1">Multi-pass membrane protein</topology>
    </subcellularLocation>
</comment>
<dbReference type="EMBL" id="CAKKNS010000005">
    <property type="protein sequence ID" value="CAH0416923.1"/>
    <property type="molecule type" value="Genomic_DNA"/>
</dbReference>
<dbReference type="Pfam" id="PF12698">
    <property type="entry name" value="ABC2_membrane_3"/>
    <property type="match status" value="1"/>
</dbReference>
<reference evidence="7 8" key="1">
    <citation type="submission" date="2021-11" db="EMBL/GenBank/DDBJ databases">
        <authorList>
            <person name="Depoorter E."/>
        </authorList>
    </citation>
    <scope>NUCLEOTIDE SEQUENCE [LARGE SCALE GENOMIC DNA]</scope>
    <source>
        <strain evidence="7 8">LMG 24289</strain>
    </source>
</reference>
<feature type="transmembrane region" description="Helical" evidence="5">
    <location>
        <begin position="232"/>
        <end position="255"/>
    </location>
</feature>
<dbReference type="InterPro" id="IPR013525">
    <property type="entry name" value="ABC2_TM"/>
</dbReference>
<name>A0ABN8BGU0_9LACO</name>
<gene>
    <name evidence="7" type="ORF">WFA24289_01240</name>
</gene>
<keyword evidence="4 5" id="KW-0472">Membrane</keyword>
<dbReference type="Proteomes" id="UP000789707">
    <property type="component" value="Unassembled WGS sequence"/>
</dbReference>
<feature type="transmembrane region" description="Helical" evidence="5">
    <location>
        <begin position="175"/>
        <end position="197"/>
    </location>
</feature>
<feature type="domain" description="ABC-2 type transporter transmembrane" evidence="6">
    <location>
        <begin position="6"/>
        <end position="335"/>
    </location>
</feature>
<sequence length="344" mass="35632">MKSTWKFILTLTVGLTVVLAIMMTAFSLPAVNSGINNVPIGLLTPNQESYAKLAKPLKDKGFKVTEYANSTKIKTAINERKIYGAIAIDAAGNLTVYEASAASAAVAQGLTQLGTGVVEQQKAVGQAKINQLISQTNDPRMLKVLTTQLAAINTKKANIIDIKSFPKADPKGTGLAAGALPIALGGWIGAVAIANLIKGKKQKFAAILSFSLIGGLGLVGVIQYGIGTFDGNYFLTSLGAMLGIAATGFFVLGVLEVLGNPGLGIAAILLILLGNPLSGLASAPEMLPNGWGVLGQLLPPGATGTLLRNITFFDGNAISQPLIVLSTYVIIGMLLFKIGNKSEI</sequence>
<feature type="transmembrane region" description="Helical" evidence="5">
    <location>
        <begin position="204"/>
        <end position="226"/>
    </location>
</feature>
<keyword evidence="3 5" id="KW-1133">Transmembrane helix</keyword>
<keyword evidence="2 5" id="KW-0812">Transmembrane</keyword>
<evidence type="ECO:0000259" key="6">
    <source>
        <dbReference type="Pfam" id="PF12698"/>
    </source>
</evidence>
<evidence type="ECO:0000256" key="3">
    <source>
        <dbReference type="ARBA" id="ARBA00022989"/>
    </source>
</evidence>
<accession>A0ABN8BGU0</accession>
<comment type="caution">
    <text evidence="7">The sequence shown here is derived from an EMBL/GenBank/DDBJ whole genome shotgun (WGS) entry which is preliminary data.</text>
</comment>
<evidence type="ECO:0000256" key="2">
    <source>
        <dbReference type="ARBA" id="ARBA00022692"/>
    </source>
</evidence>
<feature type="transmembrane region" description="Helical" evidence="5">
    <location>
        <begin position="317"/>
        <end position="336"/>
    </location>
</feature>
<evidence type="ECO:0000256" key="1">
    <source>
        <dbReference type="ARBA" id="ARBA00004141"/>
    </source>
</evidence>
<protein>
    <recommendedName>
        <fullName evidence="6">ABC-2 type transporter transmembrane domain-containing protein</fullName>
    </recommendedName>
</protein>
<evidence type="ECO:0000256" key="5">
    <source>
        <dbReference type="SAM" id="Phobius"/>
    </source>
</evidence>
<proteinExistence type="predicted"/>
<evidence type="ECO:0000313" key="7">
    <source>
        <dbReference type="EMBL" id="CAH0416923.1"/>
    </source>
</evidence>
<dbReference type="RefSeq" id="WP_230096962.1">
    <property type="nucleotide sequence ID" value="NZ_CAKKNS010000005.1"/>
</dbReference>
<evidence type="ECO:0000313" key="8">
    <source>
        <dbReference type="Proteomes" id="UP000789707"/>
    </source>
</evidence>
<keyword evidence="8" id="KW-1185">Reference proteome</keyword>
<evidence type="ECO:0000256" key="4">
    <source>
        <dbReference type="ARBA" id="ARBA00023136"/>
    </source>
</evidence>
<organism evidence="7 8">
    <name type="scientific">Periweissella fabaria</name>
    <dbReference type="NCBI Taxonomy" id="546157"/>
    <lineage>
        <taxon>Bacteria</taxon>
        <taxon>Bacillati</taxon>
        <taxon>Bacillota</taxon>
        <taxon>Bacilli</taxon>
        <taxon>Lactobacillales</taxon>
        <taxon>Lactobacillaceae</taxon>
        <taxon>Periweissella</taxon>
    </lineage>
</organism>